<feature type="region of interest" description="Disordered" evidence="2">
    <location>
        <begin position="5453"/>
        <end position="5479"/>
    </location>
</feature>
<feature type="compositionally biased region" description="Polar residues" evidence="2">
    <location>
        <begin position="1085"/>
        <end position="1095"/>
    </location>
</feature>
<feature type="compositionally biased region" description="Low complexity" evidence="2">
    <location>
        <begin position="56"/>
        <end position="67"/>
    </location>
</feature>
<feature type="compositionally biased region" description="Low complexity" evidence="2">
    <location>
        <begin position="1228"/>
        <end position="1239"/>
    </location>
</feature>
<feature type="compositionally biased region" description="Acidic residues" evidence="2">
    <location>
        <begin position="4331"/>
        <end position="4348"/>
    </location>
</feature>
<feature type="compositionally biased region" description="Basic residues" evidence="2">
    <location>
        <begin position="3986"/>
        <end position="3997"/>
    </location>
</feature>
<feature type="compositionally biased region" description="Basic residues" evidence="2">
    <location>
        <begin position="1666"/>
        <end position="1676"/>
    </location>
</feature>
<dbReference type="GeneID" id="98140487"/>
<feature type="compositionally biased region" description="Polar residues" evidence="2">
    <location>
        <begin position="4523"/>
        <end position="4536"/>
    </location>
</feature>
<feature type="compositionally biased region" description="Basic and acidic residues" evidence="2">
    <location>
        <begin position="3113"/>
        <end position="3123"/>
    </location>
</feature>
<feature type="compositionally biased region" description="Polar residues" evidence="2">
    <location>
        <begin position="1684"/>
        <end position="1695"/>
    </location>
</feature>
<feature type="compositionally biased region" description="Gly residues" evidence="2">
    <location>
        <begin position="1"/>
        <end position="10"/>
    </location>
</feature>
<feature type="compositionally biased region" description="Low complexity" evidence="2">
    <location>
        <begin position="5418"/>
        <end position="5428"/>
    </location>
</feature>
<feature type="compositionally biased region" description="Basic and acidic residues" evidence="2">
    <location>
        <begin position="1289"/>
        <end position="1303"/>
    </location>
</feature>
<feature type="compositionally biased region" description="Basic and acidic residues" evidence="2">
    <location>
        <begin position="3652"/>
        <end position="3668"/>
    </location>
</feature>
<feature type="compositionally biased region" description="Basic and acidic residues" evidence="2">
    <location>
        <begin position="5120"/>
        <end position="5141"/>
    </location>
</feature>
<feature type="region of interest" description="Disordered" evidence="2">
    <location>
        <begin position="365"/>
        <end position="387"/>
    </location>
</feature>
<feature type="region of interest" description="Disordered" evidence="2">
    <location>
        <begin position="527"/>
        <end position="569"/>
    </location>
</feature>
<feature type="region of interest" description="Disordered" evidence="2">
    <location>
        <begin position="4196"/>
        <end position="4573"/>
    </location>
</feature>
<feature type="region of interest" description="Disordered" evidence="2">
    <location>
        <begin position="1469"/>
        <end position="2078"/>
    </location>
</feature>
<feature type="compositionally biased region" description="Polar residues" evidence="2">
    <location>
        <begin position="3408"/>
        <end position="3418"/>
    </location>
</feature>
<feature type="compositionally biased region" description="Basic residues" evidence="2">
    <location>
        <begin position="4724"/>
        <end position="4737"/>
    </location>
</feature>
<feature type="compositionally biased region" description="Basic and acidic residues" evidence="2">
    <location>
        <begin position="1654"/>
        <end position="1665"/>
    </location>
</feature>
<feature type="compositionally biased region" description="Basic and acidic residues" evidence="2">
    <location>
        <begin position="5047"/>
        <end position="5063"/>
    </location>
</feature>
<proteinExistence type="predicted"/>
<feature type="compositionally biased region" description="Low complexity" evidence="2">
    <location>
        <begin position="3458"/>
        <end position="3471"/>
    </location>
</feature>
<feature type="compositionally biased region" description="Basic and acidic residues" evidence="2">
    <location>
        <begin position="2123"/>
        <end position="2134"/>
    </location>
</feature>
<feature type="compositionally biased region" description="Basic residues" evidence="2">
    <location>
        <begin position="2864"/>
        <end position="2875"/>
    </location>
</feature>
<feature type="compositionally biased region" description="Polar residues" evidence="2">
    <location>
        <begin position="365"/>
        <end position="376"/>
    </location>
</feature>
<feature type="region of interest" description="Disordered" evidence="2">
    <location>
        <begin position="1287"/>
        <end position="1334"/>
    </location>
</feature>
<feature type="compositionally biased region" description="Basic and acidic residues" evidence="2">
    <location>
        <begin position="93"/>
        <end position="161"/>
    </location>
</feature>
<keyword evidence="1" id="KW-0175">Coiled coil</keyword>
<feature type="region of interest" description="Disordered" evidence="2">
    <location>
        <begin position="1"/>
        <end position="338"/>
    </location>
</feature>
<feature type="compositionally biased region" description="Basic and acidic residues" evidence="2">
    <location>
        <begin position="4931"/>
        <end position="4940"/>
    </location>
</feature>
<feature type="region of interest" description="Disordered" evidence="2">
    <location>
        <begin position="2304"/>
        <end position="2437"/>
    </location>
</feature>
<feature type="region of interest" description="Disordered" evidence="2">
    <location>
        <begin position="5631"/>
        <end position="5650"/>
    </location>
</feature>
<feature type="compositionally biased region" description="Basic residues" evidence="2">
    <location>
        <begin position="3238"/>
        <end position="3251"/>
    </location>
</feature>
<feature type="compositionally biased region" description="Polar residues" evidence="2">
    <location>
        <begin position="186"/>
        <end position="202"/>
    </location>
</feature>
<feature type="compositionally biased region" description="Basic and acidic residues" evidence="2">
    <location>
        <begin position="1697"/>
        <end position="1709"/>
    </location>
</feature>
<feature type="compositionally biased region" description="Basic and acidic residues" evidence="2">
    <location>
        <begin position="2961"/>
        <end position="2977"/>
    </location>
</feature>
<dbReference type="InterPro" id="IPR053268">
    <property type="entry name" value="Woronin_anchor"/>
</dbReference>
<feature type="compositionally biased region" description="Basic and acidic residues" evidence="2">
    <location>
        <begin position="1732"/>
        <end position="1745"/>
    </location>
</feature>
<feature type="compositionally biased region" description="Basic residues" evidence="2">
    <location>
        <begin position="897"/>
        <end position="906"/>
    </location>
</feature>
<dbReference type="Proteomes" id="UP001610432">
    <property type="component" value="Unassembled WGS sequence"/>
</dbReference>
<feature type="compositionally biased region" description="Basic and acidic residues" evidence="2">
    <location>
        <begin position="1565"/>
        <end position="1594"/>
    </location>
</feature>
<sequence length="6024" mass="654237">MFKALMGGGRSSSDARGSTDSGSKSGSRRKTGSKSSASPTVSRKSSRGDDRDRGLGDLSSYPSSSGSRSRRYAESAAGESVASSYATAQPNFSEDRIIIERTPKRRESDDDERDDRYRDEWDKERKSESRRDRSRSERAEDSGDRDSRRRERAQERAHPEESYLPPLATGAVPPPVTAAPYGPIPTSQEASQPPFPITSTPGQPGAPSPSIYDPHVQQQFPGQVPNTFAEPYRPPNPAGEAADYYGDQGQSVAEQPGVRPKPPLVIPNSQAHLMTASPTANPPPEPSSVGGVGAAADYFSNNPELDIQTTTQPSSGPSSKPPKPSKPSRPSTQAAALGATAAAATYGVGSYSEEQILTESPSTYAVPAASNTNKPPHSQSHSHSHGVGAAVGAAAAGAAAGYMLGHHNHSSSSSDHVSQYTMQNPDDISQVGPGHSGPPGNPALYAAGAAGAAGAAYAASPLHPHHAAIYHGSPFQSGAMAFQQRQRGPLDKFMDFWRDPEGVGKFEDYTEAIGVCKYCFEPGTTSKDAPRTHHYRRRRSSDRVSAGSRVEKLSRYASSEDEGRRRKSSKSSWLPAILGGYAVKSLFDSKDFDDSYSVKSGRVVGAYPDSESTSASGRRSKTSRGVYKRSYRSRSQERIGRAEYHDSKVSGYDGSRVSARSRSRSRSRSSSRSKHHTLRDAAIGAAIGTAAVSVAKARRRSRSRSRSPRKSRHRKSSSSSSSSFVDISKHAKRSTGFGSFFTASSENRKRRSKRRKSIFSFTNSSSSSVDNDLAFGSGYTRKLISKSKRRGSKEKKEKGVDAKLLALGATATVLAGSSPRPSRRVGEVLVGHGSRSGRSDYTSSASNDDGWEDLDSEDQASSVSSALAFGASGHFARDDSHSSDSSSSGWGWGWGSKGKKKKSKRRSSSESRFPTGAAVAAGVGGALGTAALASGYHRDSKDPSQAPSSSTGSLQQVASIPTSDPSRFDAIPVSSFPQPQPQLIRPGPIPLQQPQPVAPVSQAVYTSQGAPIIPAMESPFPSYEGNLRDVPEPLWNQQSPGYSVPLNAIPPADRRHRRSDSSPVPHTDPLESTTGFGLTRRSTTKEQASVQFDLTQEQEDKERRAERLEKLKRDLDRDLERQTRIELSDKEGDVQPRDGGYKSKRSRERETDRERNRRFAIDDDDDLKRDKDSSSSSWAGPITAGVIGAAAASTVLAGTSKDDDLETSERRHKRREKRRAERRGAKDPTPVSSVSSVPTELPERPKPREVIEERASSVSPSDHVKTSAFRNVGRKKSVYDDYATFFYPEELRHSPDSHSRRESPTMPTIIEIEPASESKRDQPEEPPSEFKNLDRLPWPVPVLRVIGPTPPHSVSGSVRDISSPVITPSEIPEEEKEPERPTGSRVSWGEHQTHEYEVPSTSSERSSIDLDERRRFSVGEEVRDAPIGYTYIGPSATSTEDVNSEIEFAATVAAAAQAAGFDPSLITEDPIFRTRTSPPGSDIRSRSISPTTKVPLPQEQFHGFVEGEVESPETPKKSLFRDTPIFTDPQSAVSETQVETSREVEAPVSVEQPVLQAVNLGDADTVNKEIPEDIPEPKDVQEKPETGRRRHDPESPAEEELSMPGGFDSEESPKKPKRRSTSPIPETAPLTDEPGPLRRSGTDLTDPDLNDIPEETKADEDGSEGKKKKRRKRRSKRESDTVDDNASVTSSSVATGDSEKRRSTDDKSKKSGGFLSSIFGSRVSEPVVESKSAPENEKMVSREVQSEIGPRSSDELTTTTTRRRRHRSSSRGESLDGEDSLTADKENINVESYKSSRQRREDRRRQRYGEMVGLGETAEYEKDPGTSQGSTDRDRDQSFLVERPEMPPTDDHGDYDGASGPSSSMDLRGKEDLLWLGSITRRPRSHSTSPPSSQKIVTDSAPRSVSPGPTLERDRGEGVSPGSRRPSVLRFADSPTAVPLHFRPPPTSPRLQRSPSITTSPTAPVPAPSPSSPSQGRRSRPNSTEFKNSREIRPLFLVERHGASRIENQLDEPLPSLPSSKSASFEDLTALPDENSWEATGLSREYYEAQQPAQPYYEHEPLGSQQNTPTRTTFNLLRHLSRKDELGYEFHSPSELLQDTSSYPDLPPSPGILPSVEGSALGLKDEDGLERDLESLPPLPDSRPSTPEDKIIGVTDTEQTTPTQTQAKEIEIPTTDIPGLHAGPGFAGVVDAAVAAAVASSDVPYPDADLLEKSKSQVYDAEDEDAVRTVTGDDIPALTDVSPPKTTVGDHSEFSSARAGPWGFGAVVEAALVAHKEATGDEDVVSGEKHLDDVADTTEDEFFDAAGSPEAPISRDEFVAEEERQRPDMAQDVPGFTVESPVSKEAFEDVKESRDERETGLEPETVKIGEAAPEITVPAERTSAAADTPAEETTEPPAEEPSQPSSSKKNKKKKKKKGKSVDLGNQGEVTPLEMGVPEPVPAVAAEGDARGDVLASETDVSSEVVPEQAPAIEELATEPVPPAEEVIVSEREANAGDDQPPQAIQSKVAAEGSHLSEEAVAFEGTAVPEETLPSEVVTAPEQPPTVDRELPSEEIQANLEHETSPPEELPAHEIPGVATTEDALPVEKSPTTAIEPAIEESKPQDIPEPSPESSKAVEVDAAQPEEPEGPAAEASLSKTAKKRKKKKAAAAAAAATAAATMTLESPIEGSLPVEEGPAQPEDAVMSGKITESTESTESTRAVEDAAEPVGPQQISVSEELVPAADILPEQTSDHPIEIPQGDQEQAHQPLEQIQESPVEAISEEATAQRELSKSAIQEPEAESEQQEEFQSPEAQADDENQPHPEAPVGAIAVSDEPVRQSQDSPTTTDIAIPSVQTEAFPKANEPKVESEHAQPEAEVPLTRKASKKKKKNKRKSITEALHEPEPADAPHPEPETLEKIEPEAEARTILDSEEPKPKESEDSPAGVIEISPDSADTGEITPEFPKDTADESRPTLVDDDSAPRDLGDASGEYKEVSTETAASEHVFGTADESQPADLVEKAEDIPEYTAQEQVIEAGQEKENRKSTAASELEPETEPKTKPEQGEPATGDIAAPRETSGQLPASARLDDNEQVQEEPGTREQIIDNQAVASIPEDVEKEPSQSVEYAETNDSEPHVSERPTVEPEAGEPSSTGKKSKKKKNKKKSVFTTPEESSVPEIVEVVEPEAPTVEEAAHDAAIETPAAPEEPLTTPTPAEDPAEMSRDIEVSGASGDAPVPGGETVLPQAEQDPAPPMTAAQKKKAKKERKKKRQSLAVEETGLAPSEPVVGTEAHDAPVDVEAQEVAVAEAGREPSEGVAPRLEEITSEPLQEEIKEPVEQIAQEPVLDQVAEQPSEAARDTVQQQVDEQITADQPVTAGETEAIEAAEPDWEIVDEVRDVVGPSAAASATEESATEAQDPSDQPGDKTSEPQVSLVTEEQTGLAPDDVPVLEGHDTAKALSTGVTPTADDKTADEQPKNDASPDFDPAFDAAAIEPQEDTQEQHTDESPGAAKSIPEIPTEETQPTSSKKEKKKKKKKPQSVSTSIDEAESTTTKEESATKAPATPADRSSPDDPVPGDDTAIEGGDGIDEAAEDQARPPTSLVSESQEPEKTDELQPTSEVTSSAPLEGEQQPAPLDQDVRELPTELEHEQPTTAQEELVAPLPDALDPTKPSTHEEPEQESTEPREQEQPTEEPQTATSKKKNKKKKKKTHSTSLDDGTPTPATEEPVSEGPTETITEAPITSEPEDLNAAEGPQPATSEDISDLAPESSMQEAKGPETQDVPPTEEVQTATSKKKAKKDKKKRKSVSFATEEASGPAEPTAYAESTPDPSIMESTEPIEPELEVSKEPEELLEQPCKSSDTEKLEESAPSHAPLPETGVTGLLEEPAAAVTPEEESEVTEEPLADEAVASDTIPQSTVEPSDIPEQGEEAAVAQNYSEELLKEQADAPEAKEGTTSASIVQEIEVVKEATELDEPEATVERDASDPLEPNTEPAESTEPDIGTTKSKKDKKKKKRKTLELKDDEIPAPPEPFEATVQGEAEIAIGALETKDIDEPAQEPEKQDEEPKSVKSKKKSKKEKKRQSKLLALETESSTPTGTAQSPDSSEEKPLAPETPAESIVTEEVPAIPSQEHDPETVAPAETAISLAEEDGKEHQSHDAEFHAEADKDLTWTDNDVSSQVEQQQTVSTEPEREKVDVETVITEPIEGATVIMQAETVGQSQEPAAEVGPLSDVGGTGAVTDEVQVVPTQDAGESEIRQEHQEGGSLEKEAPVEFEPEQQKDPQSTAEPVQEQPPEEVVSQPERDSVKEVESNEPAAEAVESEFAVPTRKLSKKQRKKQRQAQKVAALQEQDTETTLDAPEPDASDTAEEQKPEQVVSREGEDESTVPDEIVIPEETVLSLHGKEIQKQPSESAIPEATQENPPVPGTSLVQEEATAATPEESQEYVLLEPSEPTVPGIAEEATTGPEETVQHTEALETQAAEPEHEPSPVVEGEGEKGRAVEIPVEPTNEDDLLTGSQPLPADEGAAQEEPADLEPPKEDVPSTSQDQEEPSSATSKKKKKKSKKKVSAQIPDAADADASKEVPAIVPDPVPEQVIRAEVVEEALKDNEIEATPLETVEPEPQAAKESKADISEPQIPEPDSFESTQEAKKPTIATDPLKEAPPAHIPEQPRSDTIWQEEQGEARREIEQEVSQLEAPEPASLATSKEEELTQTPSVATPEAPSEDKIVEAPNAPEEPILSRKQSKKQKKKAKKQAKAQLEEAPGSANTETAVEDVAADVKPADIQWGLAPEETAETEQKEETPAEESVTESERGRDVVQESPVEEKAVAGVAEPQRENEPIEVRPPLYNMDEDLSVAQEITVPEDERIADVILDARKEGDVIEVSSGVPEETIKEAEISQDDFVQQEVEVPETKDRREVGMVLEEQAAEPEMRPEVVEVAVEENLATAENEKVLHTEPEPEPASVSRKLSKKEKRKLKKQAASEAADLKEPQAAGAPTELVQPVDEDISNTQTTLDAVEVEEQERETPAGMVEAESSAPRAISEAAEMKDPESGVLVDEVTIPHALEKPKDPAPESLKEDSPPLSRKLSKKEKKKRKGKGAKVEEPLEVAEPSDDTALKAVEVTEARQDEDAWPPIDWAKEIPEFKESAIPEALMERPGETPQQAAKENTPRTRPESSPKETVPKPSKIASIFPNLERGMFRRPSPTQSAKDGAEEETVEQASRDSAIQVLEAPIAREVELPAAEVRDSGYIPSPVLAEDDVFGIPTTRELPSSKAETALQRPPEIPEESRSIEQDARPEPATPCELRRSPSIHGRHEHQRLPWTLEEPTQSTTERNISPPRPLDPIAEQEPGRAMARDGTPRLEMNPEHVLPRPETPVRKFTENALGRRAWPTPDNSDDDWEKVQKPSPRLSPERGIQPEILKTPEHDKPVLRPSGAGSARSSSHSLRRVVHSASGDLRTAALAVTTTASEALEGERQSRPATPQPSPGATTRSPTDLNVERLASSSSHDPVTDKGKKPVRSMTDVYEGWGETPSSPRSPSRPPSVRHRRSMQHLQELEFRLEHLIAENRELAAARDAAESRLHNASLARRKSDHALNSRDADLRDREAELEQLKQSVEWFQKEVARLNEENKGLTTTNATLITTHTQEVQSMRQSSTREVEHLRSQNERLSGDLHERIKQEIETALGQKNAELRRLREELESARDKVKELQQQISASMNDNVIAFRGEDYFEAACQKLCGHVQQWVLRFSKHSDHRRCRRLIDVQDEKIADRFDNAILDGSDTDAYLGDRVRRRDVFMSVVMTMVWEFVFTRYLFGMDREQRQKLKSLEKQLIEVGPRNAIHRWRATTLTLLSRRPAFAKQRESDTEAVTLEIFETLSRLLPPPSQVEAQLVESLRKVLRVAVNLSIEMRTQLAEFIMLPPLQPEYDTNGDLARQVFFNASLMNERSGETTSNDELQAQNAVVRVVLFPLVVKKGNDAGEGDDEVVVCPAQVLVARPDKEKRLTKMASGDRMSIEASRSVHSIAPSVMDMSMNMSMSNVI</sequence>
<feature type="compositionally biased region" description="Acidic residues" evidence="2">
    <location>
        <begin position="3360"/>
        <end position="3372"/>
    </location>
</feature>
<evidence type="ECO:0000256" key="1">
    <source>
        <dbReference type="SAM" id="Coils"/>
    </source>
</evidence>
<feature type="compositionally biased region" description="Basic residues" evidence="2">
    <location>
        <begin position="2639"/>
        <end position="2648"/>
    </location>
</feature>
<feature type="region of interest" description="Disordered" evidence="2">
    <location>
        <begin position="1195"/>
        <end position="1270"/>
    </location>
</feature>
<feature type="compositionally biased region" description="Basic and acidic residues" evidence="2">
    <location>
        <begin position="1798"/>
        <end position="1808"/>
    </location>
</feature>
<feature type="compositionally biased region" description="Low complexity" evidence="2">
    <location>
        <begin position="758"/>
        <end position="768"/>
    </location>
</feature>
<feature type="compositionally biased region" description="Acidic residues" evidence="2">
    <location>
        <begin position="849"/>
        <end position="858"/>
    </location>
</feature>
<feature type="compositionally biased region" description="Basic and acidic residues" evidence="2">
    <location>
        <begin position="4349"/>
        <end position="4360"/>
    </location>
</feature>
<feature type="region of interest" description="Disordered" evidence="2">
    <location>
        <begin position="4588"/>
        <end position="4831"/>
    </location>
</feature>
<feature type="compositionally biased region" description="Basic residues" evidence="2">
    <location>
        <begin position="748"/>
        <end position="757"/>
    </location>
</feature>
<feature type="compositionally biased region" description="Polar residues" evidence="2">
    <location>
        <begin position="3594"/>
        <end position="3604"/>
    </location>
</feature>
<feature type="coiled-coil region" evidence="1">
    <location>
        <begin position="5538"/>
        <end position="5614"/>
    </location>
</feature>
<feature type="compositionally biased region" description="Low complexity" evidence="2">
    <location>
        <begin position="377"/>
        <end position="387"/>
    </location>
</feature>
<feature type="compositionally biased region" description="Basic residues" evidence="2">
    <location>
        <begin position="4537"/>
        <end position="4548"/>
    </location>
</feature>
<feature type="region of interest" description="Disordered" evidence="2">
    <location>
        <begin position="5249"/>
        <end position="5436"/>
    </location>
</feature>
<organism evidence="3 4">
    <name type="scientific">Aspergillus lucknowensis</name>
    <dbReference type="NCBI Taxonomy" id="176173"/>
    <lineage>
        <taxon>Eukaryota</taxon>
        <taxon>Fungi</taxon>
        <taxon>Dikarya</taxon>
        <taxon>Ascomycota</taxon>
        <taxon>Pezizomycotina</taxon>
        <taxon>Eurotiomycetes</taxon>
        <taxon>Eurotiomycetidae</taxon>
        <taxon>Eurotiales</taxon>
        <taxon>Aspergillaceae</taxon>
        <taxon>Aspergillus</taxon>
        <taxon>Aspergillus subgen. Nidulantes</taxon>
    </lineage>
</organism>
<evidence type="ECO:0000313" key="3">
    <source>
        <dbReference type="EMBL" id="KAL2872286.1"/>
    </source>
</evidence>
<accession>A0ABR4M6R8</accession>
<dbReference type="PANTHER" id="PTHR40641">
    <property type="entry name" value="INVOLUCRIN REPEAT PROTEIN (AFU_ORTHOLOGUE AFUA_2G08060)"/>
    <property type="match status" value="1"/>
</dbReference>
<feature type="compositionally biased region" description="Low complexity" evidence="2">
    <location>
        <begin position="1953"/>
        <end position="1962"/>
    </location>
</feature>
<feature type="region of interest" description="Disordered" evidence="2">
    <location>
        <begin position="2091"/>
        <end position="2169"/>
    </location>
</feature>
<feature type="compositionally biased region" description="Basic and acidic residues" evidence="2">
    <location>
        <begin position="4130"/>
        <end position="4151"/>
    </location>
</feature>
<feature type="compositionally biased region" description="Polar residues" evidence="2">
    <location>
        <begin position="299"/>
        <end position="312"/>
    </location>
</feature>
<feature type="compositionally biased region" description="Basic and acidic residues" evidence="2">
    <location>
        <begin position="5270"/>
        <end position="5281"/>
    </location>
</feature>
<feature type="compositionally biased region" description="Polar residues" evidence="2">
    <location>
        <begin position="4071"/>
        <end position="4084"/>
    </location>
</feature>
<reference evidence="3 4" key="1">
    <citation type="submission" date="2024-07" db="EMBL/GenBank/DDBJ databases">
        <title>Section-level genome sequencing and comparative genomics of Aspergillus sections Usti and Cavernicolus.</title>
        <authorList>
            <consortium name="Lawrence Berkeley National Laboratory"/>
            <person name="Nybo J.L."/>
            <person name="Vesth T.C."/>
            <person name="Theobald S."/>
            <person name="Frisvad J.C."/>
            <person name="Larsen T.O."/>
            <person name="Kjaerboelling I."/>
            <person name="Rothschild-Mancinelli K."/>
            <person name="Lyhne E.K."/>
            <person name="Kogle M.E."/>
            <person name="Barry K."/>
            <person name="Clum A."/>
            <person name="Na H."/>
            <person name="Ledsgaard L."/>
            <person name="Lin J."/>
            <person name="Lipzen A."/>
            <person name="Kuo A."/>
            <person name="Riley R."/>
            <person name="Mondo S."/>
            <person name="Labutti K."/>
            <person name="Haridas S."/>
            <person name="Pangalinan J."/>
            <person name="Salamov A.A."/>
            <person name="Simmons B.A."/>
            <person name="Magnuson J.K."/>
            <person name="Chen J."/>
            <person name="Drula E."/>
            <person name="Henrissat B."/>
            <person name="Wiebenga A."/>
            <person name="Lubbers R.J."/>
            <person name="Gomes A.C."/>
            <person name="Macurrencykelacurrency M.R."/>
            <person name="Stajich J."/>
            <person name="Grigoriev I.V."/>
            <person name="Mortensen U.H."/>
            <person name="De Vries R.P."/>
            <person name="Baker S.E."/>
            <person name="Andersen M.R."/>
        </authorList>
    </citation>
    <scope>NUCLEOTIDE SEQUENCE [LARGE SCALE GENOMIC DNA]</scope>
    <source>
        <strain evidence="3 4">CBS 449.75</strain>
    </source>
</reference>
<feature type="compositionally biased region" description="Basic residues" evidence="2">
    <location>
        <begin position="4310"/>
        <end position="4321"/>
    </location>
</feature>
<feature type="compositionally biased region" description="Basic and acidic residues" evidence="2">
    <location>
        <begin position="3446"/>
        <end position="3456"/>
    </location>
</feature>
<feature type="compositionally biased region" description="Basic and acidic residues" evidence="2">
    <location>
        <begin position="2844"/>
        <end position="2855"/>
    </location>
</feature>
<feature type="compositionally biased region" description="Basic and acidic residues" evidence="2">
    <location>
        <begin position="5151"/>
        <end position="5165"/>
    </location>
</feature>
<feature type="compositionally biased region" description="Low complexity" evidence="2">
    <location>
        <begin position="4157"/>
        <end position="4169"/>
    </location>
</feature>
<feature type="coiled-coil region" evidence="1">
    <location>
        <begin position="5663"/>
        <end position="5704"/>
    </location>
</feature>
<feature type="compositionally biased region" description="Basic and acidic residues" evidence="2">
    <location>
        <begin position="2876"/>
        <end position="2921"/>
    </location>
</feature>
<feature type="compositionally biased region" description="Low complexity" evidence="2">
    <location>
        <begin position="3382"/>
        <end position="3395"/>
    </location>
</feature>
<feature type="compositionally biased region" description="Basic residues" evidence="2">
    <location>
        <begin position="2408"/>
        <end position="2418"/>
    </location>
</feature>
<feature type="compositionally biased region" description="Basic and acidic residues" evidence="2">
    <location>
        <begin position="4235"/>
        <end position="4252"/>
    </location>
</feature>
<feature type="compositionally biased region" description="Polar residues" evidence="2">
    <location>
        <begin position="216"/>
        <end position="226"/>
    </location>
</feature>
<feature type="compositionally biased region" description="Polar residues" evidence="2">
    <location>
        <begin position="943"/>
        <end position="965"/>
    </location>
</feature>
<feature type="compositionally biased region" description="Basic residues" evidence="2">
    <location>
        <begin position="618"/>
        <end position="632"/>
    </location>
</feature>
<feature type="compositionally biased region" description="Low complexity" evidence="2">
    <location>
        <begin position="3863"/>
        <end position="3872"/>
    </location>
</feature>
<feature type="region of interest" description="Disordered" evidence="2">
    <location>
        <begin position="604"/>
        <end position="774"/>
    </location>
</feature>
<evidence type="ECO:0008006" key="5">
    <source>
        <dbReference type="Google" id="ProtNLM"/>
    </source>
</evidence>
<feature type="compositionally biased region" description="Basic and acidic residues" evidence="2">
    <location>
        <begin position="1987"/>
        <end position="2004"/>
    </location>
</feature>
<feature type="compositionally biased region" description="Low complexity" evidence="2">
    <location>
        <begin position="734"/>
        <end position="745"/>
    </location>
</feature>
<feature type="region of interest" description="Disordered" evidence="2">
    <location>
        <begin position="2231"/>
        <end position="2255"/>
    </location>
</feature>
<feature type="compositionally biased region" description="Basic and acidic residues" evidence="2">
    <location>
        <begin position="5640"/>
        <end position="5650"/>
    </location>
</feature>
<feature type="compositionally biased region" description="Basic residues" evidence="2">
    <location>
        <begin position="659"/>
        <end position="677"/>
    </location>
</feature>
<feature type="compositionally biased region" description="Basic residues" evidence="2">
    <location>
        <begin position="3773"/>
        <end position="3786"/>
    </location>
</feature>
<feature type="compositionally biased region" description="Basic and acidic residues" evidence="2">
    <location>
        <begin position="2944"/>
        <end position="2953"/>
    </location>
</feature>
<feature type="region of interest" description="Disordered" evidence="2">
    <location>
        <begin position="5510"/>
        <end position="5534"/>
    </location>
</feature>
<feature type="compositionally biased region" description="Basic residues" evidence="2">
    <location>
        <begin position="4950"/>
        <end position="4961"/>
    </location>
</feature>
<feature type="compositionally biased region" description="Low complexity" evidence="2">
    <location>
        <begin position="3179"/>
        <end position="3196"/>
    </location>
</feature>
<feature type="compositionally biased region" description="Low complexity" evidence="2">
    <location>
        <begin position="11"/>
        <end position="25"/>
    </location>
</feature>
<feature type="compositionally biased region" description="Basic and acidic residues" evidence="2">
    <location>
        <begin position="2345"/>
        <end position="2367"/>
    </location>
</feature>
<feature type="compositionally biased region" description="Basic residues" evidence="2">
    <location>
        <begin position="3135"/>
        <end position="3146"/>
    </location>
</feature>
<feature type="compositionally biased region" description="Polar residues" evidence="2">
    <location>
        <begin position="3339"/>
        <end position="3352"/>
    </location>
</feature>
<feature type="compositionally biased region" description="Polar residues" evidence="2">
    <location>
        <begin position="5310"/>
        <end position="5319"/>
    </location>
</feature>
<feature type="compositionally biased region" description="Low complexity" evidence="2">
    <location>
        <begin position="3150"/>
        <end position="3171"/>
    </location>
</feature>
<feature type="compositionally biased region" description="Basic and acidic residues" evidence="2">
    <location>
        <begin position="5338"/>
        <end position="5365"/>
    </location>
</feature>
<feature type="compositionally biased region" description="Basic residues" evidence="2">
    <location>
        <begin position="3679"/>
        <end position="3691"/>
    </location>
</feature>
<feature type="compositionally biased region" description="Basic and acidic residues" evidence="2">
    <location>
        <begin position="4029"/>
        <end position="4049"/>
    </location>
</feature>
<feature type="compositionally biased region" description="Polar residues" evidence="2">
    <location>
        <begin position="1528"/>
        <end position="1539"/>
    </location>
</feature>
<feature type="compositionally biased region" description="Low complexity" evidence="2">
    <location>
        <begin position="2155"/>
        <end position="2166"/>
    </location>
</feature>
<feature type="compositionally biased region" description="Basic and acidic residues" evidence="2">
    <location>
        <begin position="4792"/>
        <end position="4809"/>
    </location>
</feature>
<feature type="compositionally biased region" description="Basic and acidic residues" evidence="2">
    <location>
        <begin position="3840"/>
        <end position="3849"/>
    </location>
</feature>
<feature type="compositionally biased region" description="Basic and acidic residues" evidence="2">
    <location>
        <begin position="634"/>
        <end position="648"/>
    </location>
</feature>
<feature type="compositionally biased region" description="Low complexity" evidence="2">
    <location>
        <begin position="2649"/>
        <end position="2660"/>
    </location>
</feature>
<feature type="region of interest" description="Disordered" evidence="2">
    <location>
        <begin position="4929"/>
        <end position="5208"/>
    </location>
</feature>
<feature type="compositionally biased region" description="Basic and acidic residues" evidence="2">
    <location>
        <begin position="1831"/>
        <end position="1855"/>
    </location>
</feature>
<feature type="compositionally biased region" description="Basic residues" evidence="2">
    <location>
        <begin position="696"/>
        <end position="716"/>
    </location>
</feature>
<feature type="compositionally biased region" description="Acidic residues" evidence="2">
    <location>
        <begin position="2389"/>
        <end position="2398"/>
    </location>
</feature>
<feature type="compositionally biased region" description="Basic and acidic residues" evidence="2">
    <location>
        <begin position="1241"/>
        <end position="1255"/>
    </location>
</feature>
<feature type="compositionally biased region" description="Basic residues" evidence="2">
    <location>
        <begin position="3508"/>
        <end position="3517"/>
    </location>
</feature>
<feature type="compositionally biased region" description="Basic and acidic residues" evidence="2">
    <location>
        <begin position="3617"/>
        <end position="3630"/>
    </location>
</feature>
<feature type="compositionally biased region" description="Low complexity" evidence="2">
    <location>
        <begin position="681"/>
        <end position="695"/>
    </location>
</feature>
<feature type="region of interest" description="Disordered" evidence="2">
    <location>
        <begin position="3288"/>
        <end position="3311"/>
    </location>
</feature>
<feature type="compositionally biased region" description="Low complexity" evidence="2">
    <location>
        <begin position="2690"/>
        <end position="2699"/>
    </location>
</feature>
<feature type="compositionally biased region" description="Basic and acidic residues" evidence="2">
    <location>
        <begin position="46"/>
        <end position="55"/>
    </location>
</feature>
<protein>
    <recommendedName>
        <fullName evidence="5">Involucrin repeat protein</fullName>
    </recommendedName>
</protein>
<feature type="compositionally biased region" description="Basic and acidic residues" evidence="2">
    <location>
        <begin position="1098"/>
        <end position="1173"/>
    </location>
</feature>
<evidence type="ECO:0000256" key="2">
    <source>
        <dbReference type="SAM" id="MobiDB-lite"/>
    </source>
</evidence>
<feature type="compositionally biased region" description="Basic residues" evidence="2">
    <location>
        <begin position="4050"/>
        <end position="4064"/>
    </location>
</feature>
<feature type="compositionally biased region" description="Low complexity" evidence="2">
    <location>
        <begin position="74"/>
        <end position="86"/>
    </location>
</feature>
<name>A0ABR4M6R8_9EURO</name>
<feature type="compositionally biased region" description="Low complexity" evidence="2">
    <location>
        <begin position="4268"/>
        <end position="4281"/>
    </location>
</feature>
<gene>
    <name evidence="3" type="ORF">BJX67DRAFT_1978</name>
</gene>
<feature type="region of interest" description="Disordered" evidence="2">
    <location>
        <begin position="2455"/>
        <end position="3273"/>
    </location>
</feature>
<feature type="region of interest" description="Disordered" evidence="2">
    <location>
        <begin position="1347"/>
        <end position="1412"/>
    </location>
</feature>
<evidence type="ECO:0000313" key="4">
    <source>
        <dbReference type="Proteomes" id="UP001610432"/>
    </source>
</evidence>
<feature type="region of interest" description="Disordered" evidence="2">
    <location>
        <begin position="3326"/>
        <end position="4180"/>
    </location>
</feature>
<feature type="compositionally biased region" description="Basic and acidic residues" evidence="2">
    <location>
        <begin position="2313"/>
        <end position="2329"/>
    </location>
</feature>
<feature type="region of interest" description="Disordered" evidence="2">
    <location>
        <begin position="813"/>
        <end position="915"/>
    </location>
</feature>
<feature type="compositionally biased region" description="Basic and acidic residues" evidence="2">
    <location>
        <begin position="3920"/>
        <end position="3933"/>
    </location>
</feature>
<feature type="compositionally biased region" description="Acidic residues" evidence="2">
    <location>
        <begin position="3873"/>
        <end position="3885"/>
    </location>
</feature>
<dbReference type="EMBL" id="JBFXLQ010000001">
    <property type="protein sequence ID" value="KAL2872286.1"/>
    <property type="molecule type" value="Genomic_DNA"/>
</dbReference>
<dbReference type="PANTHER" id="PTHR40641:SF2">
    <property type="entry name" value="INVOLUCRIN REPEAT PROTEIN"/>
    <property type="match status" value="1"/>
</dbReference>
<feature type="compositionally biased region" description="Polar residues" evidence="2">
    <location>
        <begin position="2819"/>
        <end position="2837"/>
    </location>
</feature>
<feature type="compositionally biased region" description="Polar residues" evidence="2">
    <location>
        <begin position="1894"/>
        <end position="1903"/>
    </location>
</feature>
<comment type="caution">
    <text evidence="3">The sequence shown here is derived from an EMBL/GenBank/DDBJ whole genome shotgun (WGS) entry which is preliminary data.</text>
</comment>
<feature type="region of interest" description="Disordered" evidence="2">
    <location>
        <begin position="935"/>
        <end position="995"/>
    </location>
</feature>
<feature type="compositionally biased region" description="Polar residues" evidence="2">
    <location>
        <begin position="2063"/>
        <end position="2075"/>
    </location>
</feature>
<feature type="compositionally biased region" description="Low complexity" evidence="2">
    <location>
        <begin position="328"/>
        <end position="338"/>
    </location>
</feature>
<feature type="compositionally biased region" description="Polar residues" evidence="2">
    <location>
        <begin position="267"/>
        <end position="279"/>
    </location>
</feature>
<feature type="region of interest" description="Disordered" evidence="2">
    <location>
        <begin position="1031"/>
        <end position="1182"/>
    </location>
</feature>
<feature type="compositionally biased region" description="Basic residues" evidence="2">
    <location>
        <begin position="5069"/>
        <end position="5082"/>
    </location>
</feature>
<dbReference type="RefSeq" id="XP_070891265.1">
    <property type="nucleotide sequence ID" value="XM_071025415.1"/>
</dbReference>
<feature type="compositionally biased region" description="Basic and acidic residues" evidence="2">
    <location>
        <begin position="4282"/>
        <end position="4291"/>
    </location>
</feature>
<feature type="region of interest" description="Disordered" evidence="2">
    <location>
        <begin position="405"/>
        <end position="443"/>
    </location>
</feature>
<keyword evidence="4" id="KW-1185">Reference proteome</keyword>